<dbReference type="GO" id="GO:0004860">
    <property type="term" value="F:protein kinase inhibitor activity"/>
    <property type="evidence" value="ECO:0007669"/>
    <property type="project" value="UniProtKB-KW"/>
</dbReference>
<feature type="compositionally biased region" description="Polar residues" evidence="3">
    <location>
        <begin position="29"/>
        <end position="42"/>
    </location>
</feature>
<evidence type="ECO:0000313" key="4">
    <source>
        <dbReference type="EMBL" id="KAJ7974978.1"/>
    </source>
</evidence>
<organism evidence="4 5">
    <name type="scientific">Quillaja saponaria</name>
    <name type="common">Soap bark tree</name>
    <dbReference type="NCBI Taxonomy" id="32244"/>
    <lineage>
        <taxon>Eukaryota</taxon>
        <taxon>Viridiplantae</taxon>
        <taxon>Streptophyta</taxon>
        <taxon>Embryophyta</taxon>
        <taxon>Tracheophyta</taxon>
        <taxon>Spermatophyta</taxon>
        <taxon>Magnoliopsida</taxon>
        <taxon>eudicotyledons</taxon>
        <taxon>Gunneridae</taxon>
        <taxon>Pentapetalae</taxon>
        <taxon>rosids</taxon>
        <taxon>fabids</taxon>
        <taxon>Fabales</taxon>
        <taxon>Quillajaceae</taxon>
        <taxon>Quillaja</taxon>
    </lineage>
</organism>
<keyword evidence="2" id="KW-0131">Cell cycle</keyword>
<name>A0AAD7VGL8_QUISA</name>
<dbReference type="KEGG" id="qsa:O6P43_004964"/>
<keyword evidence="5" id="KW-1185">Reference proteome</keyword>
<evidence type="ECO:0000256" key="1">
    <source>
        <dbReference type="ARBA" id="ARBA00023013"/>
    </source>
</evidence>
<dbReference type="PANTHER" id="PTHR33142:SF13">
    <property type="entry name" value="CYCLIN-DEPENDENT PROTEIN KINASE INHIBITOR SMR1"/>
    <property type="match status" value="1"/>
</dbReference>
<gene>
    <name evidence="4" type="ORF">O6P43_004964</name>
</gene>
<comment type="caution">
    <text evidence="4">The sequence shown here is derived from an EMBL/GenBank/DDBJ whole genome shotgun (WGS) entry which is preliminary data.</text>
</comment>
<protein>
    <submittedName>
        <fullName evidence="4">Cyclin-dependent protein kinase inhibitor SMR1-like</fullName>
    </submittedName>
</protein>
<keyword evidence="1 4" id="KW-0649">Protein kinase inhibitor</keyword>
<accession>A0AAD7VGL8</accession>
<evidence type="ECO:0000256" key="3">
    <source>
        <dbReference type="SAM" id="MobiDB-lite"/>
    </source>
</evidence>
<evidence type="ECO:0000313" key="5">
    <source>
        <dbReference type="Proteomes" id="UP001163823"/>
    </source>
</evidence>
<evidence type="ECO:0000256" key="2">
    <source>
        <dbReference type="ARBA" id="ARBA00023306"/>
    </source>
</evidence>
<feature type="region of interest" description="Disordered" evidence="3">
    <location>
        <begin position="29"/>
        <end position="56"/>
    </location>
</feature>
<dbReference type="GO" id="GO:0032875">
    <property type="term" value="P:regulation of DNA endoreduplication"/>
    <property type="evidence" value="ECO:0007669"/>
    <property type="project" value="InterPro"/>
</dbReference>
<sequence length="119" mass="13704">MSADLQNRHDLPEIRIENCKIKTLSVSSDANHQNDDVISQGINEADDESLRTPKSKKYRIPAITNCPSAPRKPRRSVPYKRWLLEDLQFLDIVNPDEIDSFFRSNTGSLKKNFHLKRIG</sequence>
<dbReference type="EMBL" id="JARAOO010000003">
    <property type="protein sequence ID" value="KAJ7974978.1"/>
    <property type="molecule type" value="Genomic_DNA"/>
</dbReference>
<dbReference type="AlphaFoldDB" id="A0AAD7VGL8"/>
<dbReference type="PANTHER" id="PTHR33142">
    <property type="entry name" value="CYCLIN-DEPENDENT PROTEIN KINASE INHIBITOR SMR13"/>
    <property type="match status" value="1"/>
</dbReference>
<reference evidence="4" key="1">
    <citation type="journal article" date="2023" name="Science">
        <title>Elucidation of the pathway for biosynthesis of saponin adjuvants from the soapbark tree.</title>
        <authorList>
            <person name="Reed J."/>
            <person name="Orme A."/>
            <person name="El-Demerdash A."/>
            <person name="Owen C."/>
            <person name="Martin L.B.B."/>
            <person name="Misra R.C."/>
            <person name="Kikuchi S."/>
            <person name="Rejzek M."/>
            <person name="Martin A.C."/>
            <person name="Harkess A."/>
            <person name="Leebens-Mack J."/>
            <person name="Louveau T."/>
            <person name="Stephenson M.J."/>
            <person name="Osbourn A."/>
        </authorList>
    </citation>
    <scope>NUCLEOTIDE SEQUENCE</scope>
    <source>
        <strain evidence="4">S10</strain>
    </source>
</reference>
<proteinExistence type="predicted"/>
<dbReference type="Proteomes" id="UP001163823">
    <property type="component" value="Chromosome 3"/>
</dbReference>
<dbReference type="InterPro" id="IPR040389">
    <property type="entry name" value="SMR"/>
</dbReference>